<feature type="transmembrane region" description="Helical" evidence="8">
    <location>
        <begin position="94"/>
        <end position="119"/>
    </location>
</feature>
<dbReference type="InterPro" id="IPR003661">
    <property type="entry name" value="HisK_dim/P_dom"/>
</dbReference>
<keyword evidence="6" id="KW-0418">Kinase</keyword>
<gene>
    <name evidence="10" type="ORF">AWC17_10275</name>
</gene>
<protein>
    <recommendedName>
        <fullName evidence="3">histidine kinase</fullName>
        <ecNumber evidence="3">2.7.13.3</ecNumber>
    </recommendedName>
</protein>
<feature type="transmembrane region" description="Helical" evidence="8">
    <location>
        <begin position="54"/>
        <end position="74"/>
    </location>
</feature>
<evidence type="ECO:0000256" key="8">
    <source>
        <dbReference type="SAM" id="Phobius"/>
    </source>
</evidence>
<dbReference type="PRINTS" id="PR00344">
    <property type="entry name" value="BCTRLSENSOR"/>
</dbReference>
<dbReference type="EC" id="2.7.13.3" evidence="3"/>
<dbReference type="Proteomes" id="UP000193781">
    <property type="component" value="Unassembled WGS sequence"/>
</dbReference>
<comment type="catalytic activity">
    <reaction evidence="1">
        <text>ATP + protein L-histidine = ADP + protein N-phospho-L-histidine.</text>
        <dbReference type="EC" id="2.7.13.3"/>
    </reaction>
</comment>
<dbReference type="PANTHER" id="PTHR43711">
    <property type="entry name" value="TWO-COMPONENT HISTIDINE KINASE"/>
    <property type="match status" value="1"/>
</dbReference>
<evidence type="ECO:0000259" key="9">
    <source>
        <dbReference type="PROSITE" id="PS50109"/>
    </source>
</evidence>
<dbReference type="InterPro" id="IPR036097">
    <property type="entry name" value="HisK_dim/P_sf"/>
</dbReference>
<feature type="transmembrane region" description="Helical" evidence="8">
    <location>
        <begin position="164"/>
        <end position="183"/>
    </location>
</feature>
<sequence>MVSRVRPLDQLRTTVDFYGEDYGLARTVVAVRVAVVTSVGVLLAIGPHWVRQHAAAIVAVLGAAMVYAAAVMAYPQLEVRRTRYAWLVTGLDSAFTLALIALSGGVYSPVVSVLPLAVIASAARLSLNETLIVAVLLGAAYIPVALTSSPALPVTAAPALQAGWSALYLIFVAIITAGLSALAEREHRSRLRALVEAEAEHAAAEEERDLRARLLQSYQSQQDGLQVLVHEFRTPVTSLEALTEALTSTQPMSQVDRDTSLQLVSRHVHHLTDMLDALSDVALSRRPTFSTGRIRRVDVADLIVAAADAVGLAAPRLRLSVSGDVGAVAVNAQGLRRVLTNLLENASRHGRREPVDVTCSREADELVFTVADRGPGIPAESLGELTTKYVSVGGQRGTTGLGLWIVQQIAEAMGGRVDFAARDGGGLVASFRAPIA</sequence>
<feature type="transmembrane region" description="Helical" evidence="8">
    <location>
        <begin position="131"/>
        <end position="152"/>
    </location>
</feature>
<dbReference type="EMBL" id="LQPH01000144">
    <property type="protein sequence ID" value="ORW18622.1"/>
    <property type="molecule type" value="Genomic_DNA"/>
</dbReference>
<dbReference type="STRING" id="244292.ABW17_00110"/>
<evidence type="ECO:0000256" key="6">
    <source>
        <dbReference type="ARBA" id="ARBA00022777"/>
    </source>
</evidence>
<evidence type="ECO:0000313" key="10">
    <source>
        <dbReference type="EMBL" id="ORW18622.1"/>
    </source>
</evidence>
<dbReference type="InterPro" id="IPR050736">
    <property type="entry name" value="Sensor_HK_Regulatory"/>
</dbReference>
<evidence type="ECO:0000256" key="3">
    <source>
        <dbReference type="ARBA" id="ARBA00012438"/>
    </source>
</evidence>
<keyword evidence="7" id="KW-0902">Two-component regulatory system</keyword>
<proteinExistence type="predicted"/>
<dbReference type="Pfam" id="PF02518">
    <property type="entry name" value="HATPase_c"/>
    <property type="match status" value="1"/>
</dbReference>
<accession>A0A0F5NIA4</accession>
<evidence type="ECO:0000256" key="4">
    <source>
        <dbReference type="ARBA" id="ARBA00022553"/>
    </source>
</evidence>
<dbReference type="PANTHER" id="PTHR43711:SF1">
    <property type="entry name" value="HISTIDINE KINASE 1"/>
    <property type="match status" value="1"/>
</dbReference>
<dbReference type="SMART" id="SM00387">
    <property type="entry name" value="HATPase_c"/>
    <property type="match status" value="1"/>
</dbReference>
<evidence type="ECO:0000256" key="5">
    <source>
        <dbReference type="ARBA" id="ARBA00022679"/>
    </source>
</evidence>
<feature type="transmembrane region" description="Helical" evidence="8">
    <location>
        <begin position="24"/>
        <end position="45"/>
    </location>
</feature>
<dbReference type="SUPFAM" id="SSF55874">
    <property type="entry name" value="ATPase domain of HSP90 chaperone/DNA topoisomerase II/histidine kinase"/>
    <property type="match status" value="1"/>
</dbReference>
<dbReference type="SUPFAM" id="SSF47384">
    <property type="entry name" value="Homodimeric domain of signal transducing histidine kinase"/>
    <property type="match status" value="1"/>
</dbReference>
<dbReference type="InterPro" id="IPR004358">
    <property type="entry name" value="Sig_transdc_His_kin-like_C"/>
</dbReference>
<keyword evidence="11" id="KW-1185">Reference proteome</keyword>
<keyword evidence="8" id="KW-1133">Transmembrane helix</keyword>
<dbReference type="GO" id="GO:0005886">
    <property type="term" value="C:plasma membrane"/>
    <property type="evidence" value="ECO:0007669"/>
    <property type="project" value="UniProtKB-SubCell"/>
</dbReference>
<organism evidence="10 11">
    <name type="scientific">Mycobacterium nebraskense</name>
    <dbReference type="NCBI Taxonomy" id="244292"/>
    <lineage>
        <taxon>Bacteria</taxon>
        <taxon>Bacillati</taxon>
        <taxon>Actinomycetota</taxon>
        <taxon>Actinomycetes</taxon>
        <taxon>Mycobacteriales</taxon>
        <taxon>Mycobacteriaceae</taxon>
        <taxon>Mycobacterium</taxon>
    </lineage>
</organism>
<dbReference type="Gene3D" id="3.30.565.10">
    <property type="entry name" value="Histidine kinase-like ATPase, C-terminal domain"/>
    <property type="match status" value="1"/>
</dbReference>
<keyword evidence="8" id="KW-0812">Transmembrane</keyword>
<evidence type="ECO:0000256" key="2">
    <source>
        <dbReference type="ARBA" id="ARBA00004236"/>
    </source>
</evidence>
<dbReference type="CDD" id="cd00082">
    <property type="entry name" value="HisKA"/>
    <property type="match status" value="1"/>
</dbReference>
<evidence type="ECO:0000313" key="11">
    <source>
        <dbReference type="Proteomes" id="UP000193781"/>
    </source>
</evidence>
<evidence type="ECO:0000256" key="7">
    <source>
        <dbReference type="ARBA" id="ARBA00023012"/>
    </source>
</evidence>
<dbReference type="InterPro" id="IPR005467">
    <property type="entry name" value="His_kinase_dom"/>
</dbReference>
<dbReference type="Gene3D" id="1.10.287.130">
    <property type="match status" value="1"/>
</dbReference>
<dbReference type="PROSITE" id="PS50109">
    <property type="entry name" value="HIS_KIN"/>
    <property type="match status" value="1"/>
</dbReference>
<dbReference type="InterPro" id="IPR003594">
    <property type="entry name" value="HATPase_dom"/>
</dbReference>
<feature type="domain" description="Histidine kinase" evidence="9">
    <location>
        <begin position="227"/>
        <end position="436"/>
    </location>
</feature>
<dbReference type="InterPro" id="IPR036890">
    <property type="entry name" value="HATPase_C_sf"/>
</dbReference>
<keyword evidence="5" id="KW-0808">Transferase</keyword>
<comment type="caution">
    <text evidence="10">The sequence shown here is derived from an EMBL/GenBank/DDBJ whole genome shotgun (WGS) entry which is preliminary data.</text>
</comment>
<dbReference type="AlphaFoldDB" id="A0A0F5NIA4"/>
<name>A0A0F5NIA4_9MYCO</name>
<dbReference type="SMART" id="SM00388">
    <property type="entry name" value="HisKA"/>
    <property type="match status" value="1"/>
</dbReference>
<dbReference type="GO" id="GO:0000155">
    <property type="term" value="F:phosphorelay sensor kinase activity"/>
    <property type="evidence" value="ECO:0007669"/>
    <property type="project" value="InterPro"/>
</dbReference>
<comment type="subcellular location">
    <subcellularLocation>
        <location evidence="2">Cell membrane</location>
    </subcellularLocation>
</comment>
<keyword evidence="4" id="KW-0597">Phosphoprotein</keyword>
<dbReference type="OrthoDB" id="5176662at2"/>
<keyword evidence="8" id="KW-0472">Membrane</keyword>
<evidence type="ECO:0000256" key="1">
    <source>
        <dbReference type="ARBA" id="ARBA00000085"/>
    </source>
</evidence>
<reference evidence="10 11" key="1">
    <citation type="submission" date="2016-01" db="EMBL/GenBank/DDBJ databases">
        <title>The new phylogeny of the genus Mycobacterium.</title>
        <authorList>
            <person name="Tarcisio F."/>
            <person name="Conor M."/>
            <person name="Antonella G."/>
            <person name="Elisabetta G."/>
            <person name="Giulia F.S."/>
            <person name="Sara T."/>
            <person name="Anna F."/>
            <person name="Clotilde B."/>
            <person name="Roberto B."/>
            <person name="Veronica D.S."/>
            <person name="Fabio R."/>
            <person name="Monica P."/>
            <person name="Olivier J."/>
            <person name="Enrico T."/>
            <person name="Nicola S."/>
        </authorList>
    </citation>
    <scope>NUCLEOTIDE SEQUENCE [LARGE SCALE GENOMIC DNA]</scope>
    <source>
        <strain evidence="10 11">DSM 44803</strain>
    </source>
</reference>